<dbReference type="RefSeq" id="WP_068131603.1">
    <property type="nucleotide sequence ID" value="NZ_LWSJ01000013.1"/>
</dbReference>
<evidence type="ECO:0000313" key="3">
    <source>
        <dbReference type="Proteomes" id="UP000325286"/>
    </source>
</evidence>
<feature type="transmembrane region" description="Helical" evidence="1">
    <location>
        <begin position="183"/>
        <end position="205"/>
    </location>
</feature>
<feature type="transmembrane region" description="Helical" evidence="1">
    <location>
        <begin position="41"/>
        <end position="62"/>
    </location>
</feature>
<keyword evidence="3" id="KW-1185">Reference proteome</keyword>
<dbReference type="EMBL" id="CP042914">
    <property type="protein sequence ID" value="QEG42320.1"/>
    <property type="molecule type" value="Genomic_DNA"/>
</dbReference>
<feature type="transmembrane region" description="Helical" evidence="1">
    <location>
        <begin position="126"/>
        <end position="145"/>
    </location>
</feature>
<evidence type="ECO:0008006" key="4">
    <source>
        <dbReference type="Google" id="ProtNLM"/>
    </source>
</evidence>
<feature type="transmembrane region" description="Helical" evidence="1">
    <location>
        <begin position="226"/>
        <end position="249"/>
    </location>
</feature>
<dbReference type="KEGG" id="rul:UC8_43540"/>
<evidence type="ECO:0000256" key="1">
    <source>
        <dbReference type="SAM" id="Phobius"/>
    </source>
</evidence>
<proteinExistence type="predicted"/>
<sequence>MQSIIWKELREQAKWLPIGWLVIGSVLWMSRPHDVGDAVPYAFTAIQLATPLFILLALALGLSQSIPDSRPDVRAHLLHRPISRRQIFAAKTITGAALYLFATLLPLGVMAIWLSSVGPERIPVTGQQVVPAMAMAVACFACYMGAQWTVYRPAKWFGTRLLPLVFTAVVPLVVFAVCNLPSAFVWLCLLVALAVGLGISTAGAVHAFVNLADLPAASSPRQRSPATVVGILIGSSLVMLFVGLGLILWEERSASRSWDPQASYATVVDHSGKPYQMQFEYEWSQKQLETIQVPQALYDLRSGQPRQPLPVPKDWQPMPEYNLWASRASQPSLTSPYHRAPVVPIVPRRLEFVSDSWGRLLCYDAKSRQNLRYVITPAGVFDSASAAGYDAGFSGIVGSNNLLQATQDDAPASPLLLADSQGVQRIDIAAGTVRRILNAPHESFAFVQNDVKQVERIWIRNGKQISGYDLPQDDQGAATRDLVQPFVSLTLPDDGRWQGVEISAFDNGYVVHTPSYQQPARFISFDLQGTQISDERFPVIPHPALQVDGNFMLAVIPPILPAGVLAGEAVWVATHPDHTPPMLLWDSDRATATRLLAILAINAFLAMAATFWLTGRRGLAIGSRLSWTITAMLFSWSAALAVLALYPRIVRQRCGACEQARRIDGDHCEHCGACWEPEDREGIEIFDTDEPASCQRPVSDQAAIS</sequence>
<feature type="transmembrane region" description="Helical" evidence="1">
    <location>
        <begin position="157"/>
        <end position="177"/>
    </location>
</feature>
<gene>
    <name evidence="2" type="ORF">UC8_43540</name>
</gene>
<keyword evidence="1" id="KW-0472">Membrane</keyword>
<accession>A0A5B9QWZ0</accession>
<feature type="transmembrane region" description="Helical" evidence="1">
    <location>
        <begin position="625"/>
        <end position="646"/>
    </location>
</feature>
<feature type="transmembrane region" description="Helical" evidence="1">
    <location>
        <begin position="595"/>
        <end position="613"/>
    </location>
</feature>
<keyword evidence="1" id="KW-0812">Transmembrane</keyword>
<name>A0A5B9QWZ0_9BACT</name>
<dbReference type="AlphaFoldDB" id="A0A5B9QWZ0"/>
<keyword evidence="1" id="KW-1133">Transmembrane helix</keyword>
<reference evidence="2 3" key="1">
    <citation type="submission" date="2019-08" db="EMBL/GenBank/DDBJ databases">
        <title>Deep-cultivation of Planctomycetes and their phenomic and genomic characterization uncovers novel biology.</title>
        <authorList>
            <person name="Wiegand S."/>
            <person name="Jogler M."/>
            <person name="Boedeker C."/>
            <person name="Pinto D."/>
            <person name="Vollmers J."/>
            <person name="Rivas-Marin E."/>
            <person name="Kohn T."/>
            <person name="Peeters S.H."/>
            <person name="Heuer A."/>
            <person name="Rast P."/>
            <person name="Oberbeckmann S."/>
            <person name="Bunk B."/>
            <person name="Jeske O."/>
            <person name="Meyerdierks A."/>
            <person name="Storesund J.E."/>
            <person name="Kallscheuer N."/>
            <person name="Luecker S."/>
            <person name="Lage O.M."/>
            <person name="Pohl T."/>
            <person name="Merkel B.J."/>
            <person name="Hornburger P."/>
            <person name="Mueller R.-W."/>
            <person name="Bruemmer F."/>
            <person name="Labrenz M."/>
            <person name="Spormann A.M."/>
            <person name="Op den Camp H."/>
            <person name="Overmann J."/>
            <person name="Amann R."/>
            <person name="Jetten M.S.M."/>
            <person name="Mascher T."/>
            <person name="Medema M.H."/>
            <person name="Devos D.P."/>
            <person name="Kaster A.-K."/>
            <person name="Ovreas L."/>
            <person name="Rohde M."/>
            <person name="Galperin M.Y."/>
            <person name="Jogler C."/>
        </authorList>
    </citation>
    <scope>NUCLEOTIDE SEQUENCE [LARGE SCALE GENOMIC DNA]</scope>
    <source>
        <strain evidence="2 3">UC8</strain>
    </source>
</reference>
<organism evidence="2 3">
    <name type="scientific">Roseimaritima ulvae</name>
    <dbReference type="NCBI Taxonomy" id="980254"/>
    <lineage>
        <taxon>Bacteria</taxon>
        <taxon>Pseudomonadati</taxon>
        <taxon>Planctomycetota</taxon>
        <taxon>Planctomycetia</taxon>
        <taxon>Pirellulales</taxon>
        <taxon>Pirellulaceae</taxon>
        <taxon>Roseimaritima</taxon>
    </lineage>
</organism>
<feature type="transmembrane region" description="Helical" evidence="1">
    <location>
        <begin position="88"/>
        <end position="114"/>
    </location>
</feature>
<dbReference type="Proteomes" id="UP000325286">
    <property type="component" value="Chromosome"/>
</dbReference>
<feature type="transmembrane region" description="Helical" evidence="1">
    <location>
        <begin position="12"/>
        <end position="29"/>
    </location>
</feature>
<evidence type="ECO:0000313" key="2">
    <source>
        <dbReference type="EMBL" id="QEG42320.1"/>
    </source>
</evidence>
<feature type="transmembrane region" description="Helical" evidence="1">
    <location>
        <begin position="551"/>
        <end position="574"/>
    </location>
</feature>
<protein>
    <recommendedName>
        <fullName evidence="4">ABC-2 family transporter protein</fullName>
    </recommendedName>
</protein>